<evidence type="ECO:0000256" key="8">
    <source>
        <dbReference type="ARBA" id="ARBA00023136"/>
    </source>
</evidence>
<keyword evidence="14" id="KW-1185">Reference proteome</keyword>
<dbReference type="Proteomes" id="UP000278036">
    <property type="component" value="Unassembled WGS sequence"/>
</dbReference>
<dbReference type="Pfam" id="PF02397">
    <property type="entry name" value="Bac_transf"/>
    <property type="match status" value="1"/>
</dbReference>
<protein>
    <submittedName>
        <fullName evidence="12">Exopolysaccharide biosynthesis polyprenyl glycosylphosphotransferase</fullName>
    </submittedName>
</protein>
<dbReference type="GO" id="GO:0016780">
    <property type="term" value="F:phosphotransferase activity, for other substituted phosphate groups"/>
    <property type="evidence" value="ECO:0007669"/>
    <property type="project" value="TreeGrafter"/>
</dbReference>
<dbReference type="InterPro" id="IPR017475">
    <property type="entry name" value="EPS_sugar_tfrase"/>
</dbReference>
<evidence type="ECO:0000256" key="3">
    <source>
        <dbReference type="ARBA" id="ARBA00006464"/>
    </source>
</evidence>
<comment type="subcellular location">
    <subcellularLocation>
        <location evidence="2">Cell membrane</location>
    </subcellularLocation>
    <subcellularLocation>
        <location evidence="1">Membrane</location>
        <topology evidence="1">Multi-pass membrane protein</topology>
    </subcellularLocation>
</comment>
<dbReference type="GO" id="GO:0000271">
    <property type="term" value="P:polysaccharide biosynthetic process"/>
    <property type="evidence" value="ECO:0007669"/>
    <property type="project" value="UniProtKB-KW"/>
</dbReference>
<evidence type="ECO:0000256" key="7">
    <source>
        <dbReference type="ARBA" id="ARBA00022989"/>
    </source>
</evidence>
<keyword evidence="8 10" id="KW-0472">Membrane</keyword>
<evidence type="ECO:0000256" key="1">
    <source>
        <dbReference type="ARBA" id="ARBA00004141"/>
    </source>
</evidence>
<feature type="transmembrane region" description="Helical" evidence="10">
    <location>
        <begin position="291"/>
        <end position="315"/>
    </location>
</feature>
<evidence type="ECO:0000313" key="15">
    <source>
        <dbReference type="Proteomes" id="UP000278036"/>
    </source>
</evidence>
<comment type="caution">
    <text evidence="12">The sequence shown here is derived from an EMBL/GenBank/DDBJ whole genome shotgun (WGS) entry which is preliminary data.</text>
</comment>
<gene>
    <name evidence="12" type="ORF">D6Z83_04500</name>
    <name evidence="13" type="ORF">EBE87_21725</name>
</gene>
<feature type="domain" description="Bacterial sugar transferase" evidence="11">
    <location>
        <begin position="289"/>
        <end position="483"/>
    </location>
</feature>
<evidence type="ECO:0000256" key="5">
    <source>
        <dbReference type="ARBA" id="ARBA00022679"/>
    </source>
</evidence>
<evidence type="ECO:0000259" key="11">
    <source>
        <dbReference type="Pfam" id="PF02397"/>
    </source>
</evidence>
<evidence type="ECO:0000313" key="14">
    <source>
        <dbReference type="Proteomes" id="UP000274097"/>
    </source>
</evidence>
<feature type="transmembrane region" description="Helical" evidence="10">
    <location>
        <begin position="72"/>
        <end position="91"/>
    </location>
</feature>
<dbReference type="OrthoDB" id="9808602at2"/>
<evidence type="ECO:0000313" key="13">
    <source>
        <dbReference type="EMBL" id="RMI19141.1"/>
    </source>
</evidence>
<comment type="similarity">
    <text evidence="3">Belongs to the bacterial sugar transferase family.</text>
</comment>
<feature type="transmembrane region" description="Helical" evidence="10">
    <location>
        <begin position="35"/>
        <end position="60"/>
    </location>
</feature>
<dbReference type="Proteomes" id="UP000274097">
    <property type="component" value="Unassembled WGS sequence"/>
</dbReference>
<dbReference type="PANTHER" id="PTHR30576">
    <property type="entry name" value="COLANIC BIOSYNTHESIS UDP-GLUCOSE LIPID CARRIER TRANSFERASE"/>
    <property type="match status" value="1"/>
</dbReference>
<dbReference type="AlphaFoldDB" id="A0A3A9JFM1"/>
<keyword evidence="6 10" id="KW-0812">Transmembrane</keyword>
<name>A0A3A9JFM1_9PROT</name>
<proteinExistence type="inferred from homology"/>
<keyword evidence="7 10" id="KW-1133">Transmembrane helix</keyword>
<keyword evidence="9" id="KW-0270">Exopolysaccharide synthesis</keyword>
<evidence type="ECO:0000313" key="12">
    <source>
        <dbReference type="EMBL" id="RKK05382.1"/>
    </source>
</evidence>
<reference evidence="12 15" key="1">
    <citation type="submission" date="2018-09" db="EMBL/GenBank/DDBJ databases">
        <title>Roseomonas sp. nov., isolated from feces of Tibetan antelopes in the Qinghai-Tibet plateau, China.</title>
        <authorList>
            <person name="Tian Z."/>
        </authorList>
    </citation>
    <scope>NUCLEOTIDE SEQUENCE [LARGE SCALE GENOMIC DNA]</scope>
    <source>
        <strain evidence="13 14">Z23</strain>
        <strain evidence="12 15">Z24</strain>
    </source>
</reference>
<evidence type="ECO:0000256" key="9">
    <source>
        <dbReference type="ARBA" id="ARBA00023169"/>
    </source>
</evidence>
<dbReference type="NCBIfam" id="TIGR03025">
    <property type="entry name" value="EPS_sugtrans"/>
    <property type="match status" value="1"/>
</dbReference>
<dbReference type="GO" id="GO:0005886">
    <property type="term" value="C:plasma membrane"/>
    <property type="evidence" value="ECO:0007669"/>
    <property type="project" value="UniProtKB-SubCell"/>
</dbReference>
<sequence length="488" mass="52698">MADTSTKVLEAPAAAPLVKPAASAWRRARIPGISVLVLALGDVVVVEAAVLAASVLVAFLDPAAGLLGPWHPLLGASAALAAIVVNSSLGLYDTAGSGPIERFRLRVIGAALLPWLALALASLTGREALPSFLVFVPAGILALPLMLLCETLLRQYLIRRSAWGRTAVLIGSRSATARLASQLAARPEFGLRPVGYIAEPEPNGEPHPLTRLSSPAAAEHLAGSAEVAIIVLSPGLSPPDPTRLPFRRVIVLPDLSGVPALWLYPRGLGDASGMEFSNPAQRDLASLAKRVFDLCIAVPALLVSLPVIAMLAVAIKATSPGPAFYVQRRVGMQDGFVPVLKLRTMHVDAEQRLQDLLDRDPEARREWERCVKLSRDPRVLPVIGPILRRTSLDELPQLWNVVRGDLSLVGPRPFPAYHIDRFDPEFQALRASVKPGLTGLWQISERSDADLQQQQAIDTFYIRNWSLWLDLYIVINTLPAMLKARGAR</sequence>
<accession>A0A3A9JFM1</accession>
<keyword evidence="4" id="KW-1003">Cell membrane</keyword>
<evidence type="ECO:0000256" key="2">
    <source>
        <dbReference type="ARBA" id="ARBA00004236"/>
    </source>
</evidence>
<dbReference type="InParanoid" id="A0A3A9JFM1"/>
<dbReference type="InterPro" id="IPR003362">
    <property type="entry name" value="Bact_transf"/>
</dbReference>
<dbReference type="EMBL" id="RFLX01000024">
    <property type="protein sequence ID" value="RMI19141.1"/>
    <property type="molecule type" value="Genomic_DNA"/>
</dbReference>
<dbReference type="RefSeq" id="WP_120637142.1">
    <property type="nucleotide sequence ID" value="NZ_RAQU01000017.1"/>
</dbReference>
<feature type="transmembrane region" description="Helical" evidence="10">
    <location>
        <begin position="103"/>
        <end position="123"/>
    </location>
</feature>
<dbReference type="EMBL" id="RAQU01000017">
    <property type="protein sequence ID" value="RKK05382.1"/>
    <property type="molecule type" value="Genomic_DNA"/>
</dbReference>
<feature type="transmembrane region" description="Helical" evidence="10">
    <location>
        <begin position="129"/>
        <end position="153"/>
    </location>
</feature>
<evidence type="ECO:0000256" key="10">
    <source>
        <dbReference type="SAM" id="Phobius"/>
    </source>
</evidence>
<evidence type="ECO:0000256" key="6">
    <source>
        <dbReference type="ARBA" id="ARBA00022692"/>
    </source>
</evidence>
<keyword evidence="5 12" id="KW-0808">Transferase</keyword>
<organism evidence="12 15">
    <name type="scientific">Teichococcus wenyumeiae</name>
    <dbReference type="NCBI Taxonomy" id="2478470"/>
    <lineage>
        <taxon>Bacteria</taxon>
        <taxon>Pseudomonadati</taxon>
        <taxon>Pseudomonadota</taxon>
        <taxon>Alphaproteobacteria</taxon>
        <taxon>Acetobacterales</taxon>
        <taxon>Roseomonadaceae</taxon>
        <taxon>Roseomonas</taxon>
    </lineage>
</organism>
<evidence type="ECO:0000256" key="4">
    <source>
        <dbReference type="ARBA" id="ARBA00022475"/>
    </source>
</evidence>
<dbReference type="PANTHER" id="PTHR30576:SF4">
    <property type="entry name" value="UNDECAPRENYL-PHOSPHATE GALACTOSE PHOSPHOTRANSFERASE"/>
    <property type="match status" value="1"/>
</dbReference>